<dbReference type="EMBL" id="BAABJP010000026">
    <property type="protein sequence ID" value="GAA5162540.1"/>
    <property type="molecule type" value="Genomic_DNA"/>
</dbReference>
<name>A0ABP9QIJ5_9PSEU</name>
<comment type="caution">
    <text evidence="1">The sequence shown here is derived from an EMBL/GenBank/DDBJ whole genome shotgun (WGS) entry which is preliminary data.</text>
</comment>
<keyword evidence="2" id="KW-1185">Reference proteome</keyword>
<dbReference type="Proteomes" id="UP001428817">
    <property type="component" value="Unassembled WGS sequence"/>
</dbReference>
<evidence type="ECO:0000313" key="2">
    <source>
        <dbReference type="Proteomes" id="UP001428817"/>
    </source>
</evidence>
<accession>A0ABP9QIJ5</accession>
<protein>
    <submittedName>
        <fullName evidence="1">Uncharacterized protein</fullName>
    </submittedName>
</protein>
<organism evidence="1 2">
    <name type="scientific">Pseudonocardia eucalypti</name>
    <dbReference type="NCBI Taxonomy" id="648755"/>
    <lineage>
        <taxon>Bacteria</taxon>
        <taxon>Bacillati</taxon>
        <taxon>Actinomycetota</taxon>
        <taxon>Actinomycetes</taxon>
        <taxon>Pseudonocardiales</taxon>
        <taxon>Pseudonocardiaceae</taxon>
        <taxon>Pseudonocardia</taxon>
    </lineage>
</organism>
<sequence length="191" mass="20736">MTSLCAVELRSPAPFTERGFTDFNRGYVGRLQRWGLFADEVNPVARTNVCPGRGAPDVPSLSAFAYTVSSTRTSPTFVVAGSSEADQGPADYRDSIVRRGDVSVDGMRDKLACIHAEQRERLRLFGLSWADVELTRLYTVHEVGPLIREGIFANGTAGSATWVNARPPVVGLDLEMDNSTVATEVLLDGKT</sequence>
<evidence type="ECO:0000313" key="1">
    <source>
        <dbReference type="EMBL" id="GAA5162540.1"/>
    </source>
</evidence>
<gene>
    <name evidence="1" type="ORF">GCM10023321_48280</name>
</gene>
<reference evidence="2" key="1">
    <citation type="journal article" date="2019" name="Int. J. Syst. Evol. Microbiol.">
        <title>The Global Catalogue of Microorganisms (GCM) 10K type strain sequencing project: providing services to taxonomists for standard genome sequencing and annotation.</title>
        <authorList>
            <consortium name="The Broad Institute Genomics Platform"/>
            <consortium name="The Broad Institute Genome Sequencing Center for Infectious Disease"/>
            <person name="Wu L."/>
            <person name="Ma J."/>
        </authorList>
    </citation>
    <scope>NUCLEOTIDE SEQUENCE [LARGE SCALE GENOMIC DNA]</scope>
    <source>
        <strain evidence="2">JCM 18303</strain>
    </source>
</reference>
<proteinExistence type="predicted"/>